<organism evidence="1 2">
    <name type="scientific">Flavihumibacter fluminis</name>
    <dbReference type="NCBI Taxonomy" id="2909236"/>
    <lineage>
        <taxon>Bacteria</taxon>
        <taxon>Pseudomonadati</taxon>
        <taxon>Bacteroidota</taxon>
        <taxon>Chitinophagia</taxon>
        <taxon>Chitinophagales</taxon>
        <taxon>Chitinophagaceae</taxon>
        <taxon>Flavihumibacter</taxon>
    </lineage>
</organism>
<evidence type="ECO:0000313" key="1">
    <source>
        <dbReference type="EMBL" id="MCF1716531.1"/>
    </source>
</evidence>
<evidence type="ECO:0000313" key="2">
    <source>
        <dbReference type="Proteomes" id="UP001200145"/>
    </source>
</evidence>
<name>A0ABS9BPI9_9BACT</name>
<comment type="caution">
    <text evidence="1">The sequence shown here is derived from an EMBL/GenBank/DDBJ whole genome shotgun (WGS) entry which is preliminary data.</text>
</comment>
<keyword evidence="2" id="KW-1185">Reference proteome</keyword>
<dbReference type="EMBL" id="JAKEVY010000005">
    <property type="protein sequence ID" value="MCF1716531.1"/>
    <property type="molecule type" value="Genomic_DNA"/>
</dbReference>
<accession>A0ABS9BPI9</accession>
<reference evidence="1 2" key="1">
    <citation type="submission" date="2022-01" db="EMBL/GenBank/DDBJ databases">
        <title>Flavihumibacter sp. nov., isolated from sediment of a river.</title>
        <authorList>
            <person name="Liu H."/>
        </authorList>
    </citation>
    <scope>NUCLEOTIDE SEQUENCE [LARGE SCALE GENOMIC DNA]</scope>
    <source>
        <strain evidence="1 2">RY-1</strain>
    </source>
</reference>
<sequence length="99" mass="11162">MFFKLLLISLSMLALSGRSPDNFSSRLNQHASGLKKFARQHGYNDQLAFFVDMKEGSGLARFVIYNLANNTIKKTGLVTHSRCNKLCLYGLKQIPIFCC</sequence>
<proteinExistence type="predicted"/>
<dbReference type="Proteomes" id="UP001200145">
    <property type="component" value="Unassembled WGS sequence"/>
</dbReference>
<gene>
    <name evidence="1" type="ORF">L0U88_17955</name>
</gene>
<dbReference type="RefSeq" id="WP_234867809.1">
    <property type="nucleotide sequence ID" value="NZ_JAKEVY010000005.1"/>
</dbReference>
<protein>
    <submittedName>
        <fullName evidence="1">Uncharacterized protein</fullName>
    </submittedName>
</protein>